<reference evidence="1" key="1">
    <citation type="submission" date="2014-11" db="EMBL/GenBank/DDBJ databases">
        <authorList>
            <person name="Amaro Gonzalez C."/>
        </authorList>
    </citation>
    <scope>NUCLEOTIDE SEQUENCE</scope>
</reference>
<protein>
    <submittedName>
        <fullName evidence="1">Uncharacterized protein</fullName>
    </submittedName>
</protein>
<dbReference type="EMBL" id="GBXM01088205">
    <property type="protein sequence ID" value="JAH20372.1"/>
    <property type="molecule type" value="Transcribed_RNA"/>
</dbReference>
<dbReference type="AlphaFoldDB" id="A0A0E9QVA9"/>
<sequence>MYLTGSNMQCLVSRFSTAGTHMNCKNPQKGSFPSFGV</sequence>
<proteinExistence type="predicted"/>
<name>A0A0E9QVA9_ANGAN</name>
<evidence type="ECO:0000313" key="1">
    <source>
        <dbReference type="EMBL" id="JAH20372.1"/>
    </source>
</evidence>
<reference evidence="1" key="2">
    <citation type="journal article" date="2015" name="Fish Shellfish Immunol.">
        <title>Early steps in the European eel (Anguilla anguilla)-Vibrio vulnificus interaction in the gills: Role of the RtxA13 toxin.</title>
        <authorList>
            <person name="Callol A."/>
            <person name="Pajuelo D."/>
            <person name="Ebbesson L."/>
            <person name="Teles M."/>
            <person name="MacKenzie S."/>
            <person name="Amaro C."/>
        </authorList>
    </citation>
    <scope>NUCLEOTIDE SEQUENCE</scope>
</reference>
<organism evidence="1">
    <name type="scientific">Anguilla anguilla</name>
    <name type="common">European freshwater eel</name>
    <name type="synonym">Muraena anguilla</name>
    <dbReference type="NCBI Taxonomy" id="7936"/>
    <lineage>
        <taxon>Eukaryota</taxon>
        <taxon>Metazoa</taxon>
        <taxon>Chordata</taxon>
        <taxon>Craniata</taxon>
        <taxon>Vertebrata</taxon>
        <taxon>Euteleostomi</taxon>
        <taxon>Actinopterygii</taxon>
        <taxon>Neopterygii</taxon>
        <taxon>Teleostei</taxon>
        <taxon>Anguilliformes</taxon>
        <taxon>Anguillidae</taxon>
        <taxon>Anguilla</taxon>
    </lineage>
</organism>
<accession>A0A0E9QVA9</accession>